<keyword evidence="5" id="KW-1185">Reference proteome</keyword>
<keyword evidence="1" id="KW-0808">Transferase</keyword>
<sequence length="342" mass="36919">MPESTSVDTTLPATGRKVAVLGPIPRDHVTTHRGEVIDKYGCVLYTVAALASLLGPDDVVRPIVHVREHDLEPIHQLLAPYPNVDLTGIRSASDRGDVVELTFRDQNFRDERQTGFMHPISPADVEFALDSDFFVCVPITDYEVAQPTLAYIRAHSAGAILLDCHGPTVALTAAGQRVSRLWIDRDAWLPTIDIMKMNLEEAGCAWFPPPGADPDGLGAPLPKEQLPEFAEHCLDRGVKAVCVTLDEEGCALYFRGADGTLREEIVGRIPVEHVVDTTGCGDSFAAGMAYGYMVSGDFVTAARYGNAMGAQRCSGKDLSVYLPLADTNRQISAAYGEPVAAP</sequence>
<evidence type="ECO:0000313" key="4">
    <source>
        <dbReference type="EMBL" id="GAA4384237.1"/>
    </source>
</evidence>
<dbReference type="EMBL" id="BAABFR010000004">
    <property type="protein sequence ID" value="GAA4384237.1"/>
    <property type="molecule type" value="Genomic_DNA"/>
</dbReference>
<gene>
    <name evidence="4" type="ORF">GCM10023147_04440</name>
</gene>
<dbReference type="Pfam" id="PF00294">
    <property type="entry name" value="PfkB"/>
    <property type="match status" value="1"/>
</dbReference>
<dbReference type="Gene3D" id="3.40.1190.20">
    <property type="match status" value="1"/>
</dbReference>
<dbReference type="RefSeq" id="WP_344990246.1">
    <property type="nucleotide sequence ID" value="NZ_BAABFR010000004.1"/>
</dbReference>
<dbReference type="InterPro" id="IPR011611">
    <property type="entry name" value="PfkB_dom"/>
</dbReference>
<organism evidence="4 5">
    <name type="scientific">Tsukamurella soli</name>
    <dbReference type="NCBI Taxonomy" id="644556"/>
    <lineage>
        <taxon>Bacteria</taxon>
        <taxon>Bacillati</taxon>
        <taxon>Actinomycetota</taxon>
        <taxon>Actinomycetes</taxon>
        <taxon>Mycobacteriales</taxon>
        <taxon>Tsukamurellaceae</taxon>
        <taxon>Tsukamurella</taxon>
    </lineage>
</organism>
<protein>
    <recommendedName>
        <fullName evidence="3">Carbohydrate kinase PfkB domain-containing protein</fullName>
    </recommendedName>
</protein>
<dbReference type="InterPro" id="IPR029056">
    <property type="entry name" value="Ribokinase-like"/>
</dbReference>
<feature type="domain" description="Carbohydrate kinase PfkB" evidence="3">
    <location>
        <begin position="187"/>
        <end position="315"/>
    </location>
</feature>
<evidence type="ECO:0000256" key="2">
    <source>
        <dbReference type="ARBA" id="ARBA00022777"/>
    </source>
</evidence>
<name>A0ABP8J381_9ACTN</name>
<reference evidence="5" key="1">
    <citation type="journal article" date="2019" name="Int. J. Syst. Evol. Microbiol.">
        <title>The Global Catalogue of Microorganisms (GCM) 10K type strain sequencing project: providing services to taxonomists for standard genome sequencing and annotation.</title>
        <authorList>
            <consortium name="The Broad Institute Genomics Platform"/>
            <consortium name="The Broad Institute Genome Sequencing Center for Infectious Disease"/>
            <person name="Wu L."/>
            <person name="Ma J."/>
        </authorList>
    </citation>
    <scope>NUCLEOTIDE SEQUENCE [LARGE SCALE GENOMIC DNA]</scope>
    <source>
        <strain evidence="5">JCM 17688</strain>
    </source>
</reference>
<proteinExistence type="predicted"/>
<dbReference type="SUPFAM" id="SSF53613">
    <property type="entry name" value="Ribokinase-like"/>
    <property type="match status" value="1"/>
</dbReference>
<keyword evidence="2" id="KW-0418">Kinase</keyword>
<comment type="caution">
    <text evidence="4">The sequence shown here is derived from an EMBL/GenBank/DDBJ whole genome shotgun (WGS) entry which is preliminary data.</text>
</comment>
<dbReference type="PANTHER" id="PTHR10584:SF167">
    <property type="entry name" value="PFKB DOMAIN PROTEIN"/>
    <property type="match status" value="1"/>
</dbReference>
<dbReference type="PANTHER" id="PTHR10584">
    <property type="entry name" value="SUGAR KINASE"/>
    <property type="match status" value="1"/>
</dbReference>
<evidence type="ECO:0000259" key="3">
    <source>
        <dbReference type="Pfam" id="PF00294"/>
    </source>
</evidence>
<accession>A0ABP8J381</accession>
<evidence type="ECO:0000256" key="1">
    <source>
        <dbReference type="ARBA" id="ARBA00022679"/>
    </source>
</evidence>
<dbReference type="Proteomes" id="UP001500635">
    <property type="component" value="Unassembled WGS sequence"/>
</dbReference>
<evidence type="ECO:0000313" key="5">
    <source>
        <dbReference type="Proteomes" id="UP001500635"/>
    </source>
</evidence>